<feature type="coiled-coil region" evidence="9">
    <location>
        <begin position="52"/>
        <end position="79"/>
    </location>
</feature>
<dbReference type="Gene3D" id="3.30.565.10">
    <property type="entry name" value="Histidine kinase-like ATPase, C-terminal domain"/>
    <property type="match status" value="1"/>
</dbReference>
<evidence type="ECO:0000256" key="9">
    <source>
        <dbReference type="SAM" id="Coils"/>
    </source>
</evidence>
<keyword evidence="3" id="KW-0597">Phosphoprotein</keyword>
<evidence type="ECO:0000256" key="4">
    <source>
        <dbReference type="ARBA" id="ARBA00022679"/>
    </source>
</evidence>
<evidence type="ECO:0000256" key="10">
    <source>
        <dbReference type="SAM" id="Phobius"/>
    </source>
</evidence>
<feature type="transmembrane region" description="Helical" evidence="10">
    <location>
        <begin position="12"/>
        <end position="28"/>
    </location>
</feature>
<keyword evidence="4" id="KW-0808">Transferase</keyword>
<evidence type="ECO:0000256" key="3">
    <source>
        <dbReference type="ARBA" id="ARBA00022553"/>
    </source>
</evidence>
<dbReference type="GO" id="GO:0046983">
    <property type="term" value="F:protein dimerization activity"/>
    <property type="evidence" value="ECO:0007669"/>
    <property type="project" value="InterPro"/>
</dbReference>
<evidence type="ECO:0000313" key="14">
    <source>
        <dbReference type="Proteomes" id="UP000295258"/>
    </source>
</evidence>
<protein>
    <recommendedName>
        <fullName evidence="2">histidine kinase</fullName>
        <ecNumber evidence="2">2.7.13.3</ecNumber>
    </recommendedName>
</protein>
<comment type="caution">
    <text evidence="13">The sequence shown here is derived from an EMBL/GenBank/DDBJ whole genome shotgun (WGS) entry which is preliminary data.</text>
</comment>
<feature type="transmembrane region" description="Helical" evidence="10">
    <location>
        <begin position="34"/>
        <end position="54"/>
    </location>
</feature>
<keyword evidence="5" id="KW-0547">Nucleotide-binding</keyword>
<dbReference type="GO" id="GO:0016020">
    <property type="term" value="C:membrane"/>
    <property type="evidence" value="ECO:0007669"/>
    <property type="project" value="InterPro"/>
</dbReference>
<keyword evidence="14" id="KW-1185">Reference proteome</keyword>
<evidence type="ECO:0000256" key="8">
    <source>
        <dbReference type="ARBA" id="ARBA00023012"/>
    </source>
</evidence>
<dbReference type="InterPro" id="IPR003594">
    <property type="entry name" value="HATPase_dom"/>
</dbReference>
<dbReference type="InterPro" id="IPR050482">
    <property type="entry name" value="Sensor_HK_TwoCompSys"/>
</dbReference>
<dbReference type="PANTHER" id="PTHR24421">
    <property type="entry name" value="NITRATE/NITRITE SENSOR PROTEIN NARX-RELATED"/>
    <property type="match status" value="1"/>
</dbReference>
<dbReference type="InterPro" id="IPR036890">
    <property type="entry name" value="HATPase_C_sf"/>
</dbReference>
<comment type="catalytic activity">
    <reaction evidence="1">
        <text>ATP + protein L-histidine = ADP + protein N-phospho-L-histidine.</text>
        <dbReference type="EC" id="2.7.13.3"/>
    </reaction>
</comment>
<keyword evidence="10" id="KW-0472">Membrane</keyword>
<feature type="domain" description="Signal transduction histidine kinase subgroup 3 dimerisation and phosphoacceptor" evidence="12">
    <location>
        <begin position="84"/>
        <end position="147"/>
    </location>
</feature>
<keyword evidence="9" id="KW-0175">Coiled coil</keyword>
<dbReference type="CDD" id="cd16917">
    <property type="entry name" value="HATPase_UhpB-NarQ-NarX-like"/>
    <property type="match status" value="1"/>
</dbReference>
<proteinExistence type="predicted"/>
<evidence type="ECO:0000259" key="11">
    <source>
        <dbReference type="Pfam" id="PF02518"/>
    </source>
</evidence>
<keyword evidence="8" id="KW-0902">Two-component regulatory system</keyword>
<evidence type="ECO:0000259" key="12">
    <source>
        <dbReference type="Pfam" id="PF07730"/>
    </source>
</evidence>
<keyword evidence="10" id="KW-0812">Transmembrane</keyword>
<reference evidence="13 14" key="1">
    <citation type="submission" date="2019-03" db="EMBL/GenBank/DDBJ databases">
        <title>Draft genome sequences of novel Actinobacteria.</title>
        <authorList>
            <person name="Sahin N."/>
            <person name="Ay H."/>
            <person name="Saygin H."/>
        </authorList>
    </citation>
    <scope>NUCLEOTIDE SEQUENCE [LARGE SCALE GENOMIC DNA]</scope>
    <source>
        <strain evidence="13 14">KC310</strain>
    </source>
</reference>
<accession>A0A4R4V302</accession>
<dbReference type="AlphaFoldDB" id="A0A4R4V302"/>
<dbReference type="Gene3D" id="1.20.5.1930">
    <property type="match status" value="1"/>
</dbReference>
<dbReference type="PANTHER" id="PTHR24421:SF10">
    <property type="entry name" value="NITRATE_NITRITE SENSOR PROTEIN NARQ"/>
    <property type="match status" value="1"/>
</dbReference>
<dbReference type="EC" id="2.7.13.3" evidence="2"/>
<dbReference type="GO" id="GO:0000155">
    <property type="term" value="F:phosphorelay sensor kinase activity"/>
    <property type="evidence" value="ECO:0007669"/>
    <property type="project" value="InterPro"/>
</dbReference>
<evidence type="ECO:0000256" key="5">
    <source>
        <dbReference type="ARBA" id="ARBA00022741"/>
    </source>
</evidence>
<dbReference type="GO" id="GO:0005524">
    <property type="term" value="F:ATP binding"/>
    <property type="evidence" value="ECO:0007669"/>
    <property type="project" value="UniProtKB-KW"/>
</dbReference>
<keyword evidence="10" id="KW-1133">Transmembrane helix</keyword>
<dbReference type="Pfam" id="PF07730">
    <property type="entry name" value="HisKA_3"/>
    <property type="match status" value="1"/>
</dbReference>
<evidence type="ECO:0000256" key="7">
    <source>
        <dbReference type="ARBA" id="ARBA00022840"/>
    </source>
</evidence>
<dbReference type="Proteomes" id="UP000295258">
    <property type="component" value="Unassembled WGS sequence"/>
</dbReference>
<sequence length="296" mass="31725">MVFAADRRTAMIPVAALVVLTALIFRPWEAWVEIGLRTSLITFAAALLGLYVAARRQLLASLRERAERAERERHLMAEQARGEERVRLAAEIHDVVTHRVSLMVLQAGALQVSATDDRTEEAAEALRTTGCQALAELRDLVGILRAADSDADSDAGHATMPQPVLPDLGTLIAESESVGVPVELAERGDRSPLSPVVGRTAHRIVQEALTNVRKHAPGASARVEAHYDREVVRLTVRNTAPTRPADPALAGPGPGTGLLGLRQRVELVNGTLVARPRGDGGFELRATLPTQVAAST</sequence>
<gene>
    <name evidence="13" type="ORF">E1292_33025</name>
</gene>
<name>A0A4R4V302_9ACTN</name>
<dbReference type="EMBL" id="SMKO01000122">
    <property type="protein sequence ID" value="TDC99101.1"/>
    <property type="molecule type" value="Genomic_DNA"/>
</dbReference>
<keyword evidence="6 13" id="KW-0418">Kinase</keyword>
<organism evidence="13 14">
    <name type="scientific">Nonomuraea deserti</name>
    <dbReference type="NCBI Taxonomy" id="1848322"/>
    <lineage>
        <taxon>Bacteria</taxon>
        <taxon>Bacillati</taxon>
        <taxon>Actinomycetota</taxon>
        <taxon>Actinomycetes</taxon>
        <taxon>Streptosporangiales</taxon>
        <taxon>Streptosporangiaceae</taxon>
        <taxon>Nonomuraea</taxon>
    </lineage>
</organism>
<keyword evidence="7" id="KW-0067">ATP-binding</keyword>
<evidence type="ECO:0000256" key="6">
    <source>
        <dbReference type="ARBA" id="ARBA00022777"/>
    </source>
</evidence>
<evidence type="ECO:0000256" key="1">
    <source>
        <dbReference type="ARBA" id="ARBA00000085"/>
    </source>
</evidence>
<evidence type="ECO:0000256" key="2">
    <source>
        <dbReference type="ARBA" id="ARBA00012438"/>
    </source>
</evidence>
<evidence type="ECO:0000313" key="13">
    <source>
        <dbReference type="EMBL" id="TDC99101.1"/>
    </source>
</evidence>
<dbReference type="Pfam" id="PF02518">
    <property type="entry name" value="HATPase_c"/>
    <property type="match status" value="1"/>
</dbReference>
<dbReference type="SUPFAM" id="SSF55874">
    <property type="entry name" value="ATPase domain of HSP90 chaperone/DNA topoisomerase II/histidine kinase"/>
    <property type="match status" value="1"/>
</dbReference>
<dbReference type="InterPro" id="IPR011712">
    <property type="entry name" value="Sig_transdc_His_kin_sub3_dim/P"/>
</dbReference>
<feature type="domain" description="Histidine kinase/HSP90-like ATPase" evidence="11">
    <location>
        <begin position="200"/>
        <end position="290"/>
    </location>
</feature>